<dbReference type="UniPathway" id="UPA00113">
    <property type="reaction ID" value="UER00532"/>
</dbReference>
<dbReference type="UniPathway" id="UPA00973"/>
<keyword evidence="13 18" id="KW-0012">Acyltransferase</keyword>
<comment type="subunit">
    <text evidence="18">Homotrimer.</text>
</comment>
<proteinExistence type="inferred from homology"/>
<keyword evidence="10 18" id="KW-0133">Cell shape</keyword>
<keyword evidence="6 18" id="KW-0548">Nucleotidyltransferase</keyword>
<dbReference type="GO" id="GO:0016020">
    <property type="term" value="C:membrane"/>
    <property type="evidence" value="ECO:0007669"/>
    <property type="project" value="GOC"/>
</dbReference>
<evidence type="ECO:0000256" key="14">
    <source>
        <dbReference type="ARBA" id="ARBA00023316"/>
    </source>
</evidence>
<dbReference type="CDD" id="cd02540">
    <property type="entry name" value="GT2_GlmU_N_bac"/>
    <property type="match status" value="1"/>
</dbReference>
<dbReference type="InterPro" id="IPR011004">
    <property type="entry name" value="Trimer_LpxA-like_sf"/>
</dbReference>
<keyword evidence="9 18" id="KW-0460">Magnesium</keyword>
<feature type="binding site" evidence="18">
    <location>
        <position position="142"/>
    </location>
    <ligand>
        <name>Mg(2+)</name>
        <dbReference type="ChEBI" id="CHEBI:18420"/>
    </ligand>
</feature>
<dbReference type="GO" id="GO:0000287">
    <property type="term" value="F:magnesium ion binding"/>
    <property type="evidence" value="ECO:0007669"/>
    <property type="project" value="UniProtKB-UniRule"/>
</dbReference>
<evidence type="ECO:0000256" key="16">
    <source>
        <dbReference type="ARBA" id="ARBA00048493"/>
    </source>
</evidence>
<feature type="binding site" evidence="18">
    <location>
        <position position="195"/>
    </location>
    <ligand>
        <name>UDP-N-acetyl-alpha-D-glucosamine</name>
        <dbReference type="ChEBI" id="CHEBI:57705"/>
    </ligand>
</feature>
<feature type="binding site" evidence="18">
    <location>
        <position position="397"/>
    </location>
    <ligand>
        <name>UDP-N-acetyl-alpha-D-glucosamine</name>
        <dbReference type="ChEBI" id="CHEBI:57705"/>
    </ligand>
</feature>
<dbReference type="InterPro" id="IPR018357">
    <property type="entry name" value="Hexapep_transf_CS"/>
</dbReference>
<evidence type="ECO:0000256" key="3">
    <source>
        <dbReference type="ARBA" id="ARBA00007947"/>
    </source>
</evidence>
<feature type="binding site" evidence="18">
    <location>
        <begin position="140"/>
        <end position="142"/>
    </location>
    <ligand>
        <name>UDP-N-acetyl-alpha-D-glucosamine</name>
        <dbReference type="ChEBI" id="CHEBI:57705"/>
    </ligand>
</feature>
<dbReference type="InterPro" id="IPR005882">
    <property type="entry name" value="Bifunctional_GlmU"/>
</dbReference>
<feature type="region of interest" description="Pyrophosphorylase" evidence="18">
    <location>
        <begin position="1"/>
        <end position="266"/>
    </location>
</feature>
<dbReference type="HOGENOM" id="CLU_029499_15_2_5"/>
<evidence type="ECO:0000256" key="10">
    <source>
        <dbReference type="ARBA" id="ARBA00022960"/>
    </source>
</evidence>
<feature type="binding site" evidence="18">
    <location>
        <begin position="117"/>
        <end position="118"/>
    </location>
    <ligand>
        <name>UDP-N-acetyl-alpha-D-glucosamine</name>
        <dbReference type="ChEBI" id="CHEBI:57705"/>
    </ligand>
</feature>
<comment type="similarity">
    <text evidence="3 18">In the N-terminal section; belongs to the N-acetylglucosamine-1-phosphate uridyltransferase family.</text>
</comment>
<feature type="binding site" evidence="18">
    <location>
        <position position="210"/>
    </location>
    <ligand>
        <name>UDP-N-acetyl-alpha-D-glucosamine</name>
        <dbReference type="ChEBI" id="CHEBI:57705"/>
    </ligand>
</feature>
<dbReference type="InterPro" id="IPR001451">
    <property type="entry name" value="Hexapep"/>
</dbReference>
<evidence type="ECO:0000256" key="13">
    <source>
        <dbReference type="ARBA" id="ARBA00023315"/>
    </source>
</evidence>
<accession>D4Z3S7</accession>
<evidence type="ECO:0000313" key="21">
    <source>
        <dbReference type="Proteomes" id="UP000007753"/>
    </source>
</evidence>
<evidence type="ECO:0000256" key="7">
    <source>
        <dbReference type="ARBA" id="ARBA00022723"/>
    </source>
</evidence>
<dbReference type="EC" id="2.3.1.157" evidence="18"/>
<dbReference type="Pfam" id="PF00132">
    <property type="entry name" value="Hexapep"/>
    <property type="match status" value="1"/>
</dbReference>
<dbReference type="PROSITE" id="PS00101">
    <property type="entry name" value="HEXAPEP_TRANSFERASES"/>
    <property type="match status" value="1"/>
</dbReference>
<feature type="binding site" evidence="18">
    <location>
        <position position="371"/>
    </location>
    <ligand>
        <name>UDP-N-acetyl-alpha-D-glucosamine</name>
        <dbReference type="ChEBI" id="CHEBI:57705"/>
    </ligand>
</feature>
<keyword evidence="8 18" id="KW-0677">Repeat</keyword>
<feature type="region of interest" description="N-acetyltransferase" evidence="18">
    <location>
        <begin position="288"/>
        <end position="484"/>
    </location>
</feature>
<comment type="pathway">
    <text evidence="18">Bacterial outer membrane biogenesis; LPS lipid A biosynthesis.</text>
</comment>
<dbReference type="GO" id="GO:0006048">
    <property type="term" value="P:UDP-N-acetylglucosamine biosynthetic process"/>
    <property type="evidence" value="ECO:0007669"/>
    <property type="project" value="UniProtKB-UniPathway"/>
</dbReference>
<feature type="binding site" evidence="18">
    <location>
        <position position="353"/>
    </location>
    <ligand>
        <name>UDP-N-acetyl-alpha-D-glucosamine</name>
        <dbReference type="ChEBI" id="CHEBI:57705"/>
    </ligand>
</feature>
<keyword evidence="5 18" id="KW-0808">Transferase</keyword>
<dbReference type="STRING" id="452662.SJA_C1-24250"/>
<dbReference type="Pfam" id="PF12804">
    <property type="entry name" value="NTP_transf_3"/>
    <property type="match status" value="1"/>
</dbReference>
<feature type="binding site" evidence="18">
    <location>
        <position position="61"/>
    </location>
    <ligand>
        <name>UDP-N-acetyl-alpha-D-glucosamine</name>
        <dbReference type="ChEBI" id="CHEBI:57705"/>
    </ligand>
</feature>
<name>D4Z3S7_SPHIU</name>
<dbReference type="GO" id="GO:0003977">
    <property type="term" value="F:UDP-N-acetylglucosamine diphosphorylase activity"/>
    <property type="evidence" value="ECO:0007669"/>
    <property type="project" value="UniProtKB-UniRule"/>
</dbReference>
<evidence type="ECO:0000256" key="15">
    <source>
        <dbReference type="ARBA" id="ARBA00048247"/>
    </source>
</evidence>
<evidence type="ECO:0000256" key="17">
    <source>
        <dbReference type="ARBA" id="ARBA00049628"/>
    </source>
</evidence>
<dbReference type="GO" id="GO:0008360">
    <property type="term" value="P:regulation of cell shape"/>
    <property type="evidence" value="ECO:0007669"/>
    <property type="project" value="UniProtKB-KW"/>
</dbReference>
<keyword evidence="21" id="KW-1185">Reference proteome</keyword>
<evidence type="ECO:0000256" key="6">
    <source>
        <dbReference type="ARBA" id="ARBA00022695"/>
    </source>
</evidence>
<evidence type="ECO:0000256" key="12">
    <source>
        <dbReference type="ARBA" id="ARBA00023268"/>
    </source>
</evidence>
<comment type="subcellular location">
    <subcellularLocation>
        <location evidence="1 18">Cytoplasm</location>
    </subcellularLocation>
</comment>
<feature type="binding site" evidence="18">
    <location>
        <position position="112"/>
    </location>
    <ligand>
        <name>UDP-N-acetyl-alpha-D-glucosamine</name>
        <dbReference type="ChEBI" id="CHEBI:57705"/>
    </ligand>
</feature>
<comment type="pathway">
    <text evidence="18">Nucleotide-sugar biosynthesis; UDP-N-acetyl-alpha-D-glucosamine biosynthesis; N-acetyl-alpha-D-glucosamine 1-phosphate from alpha-D-glucosamine 6-phosphate (route II): step 2/2.</text>
</comment>
<feature type="binding site" evidence="18">
    <location>
        <position position="264"/>
    </location>
    <ligand>
        <name>Mg(2+)</name>
        <dbReference type="ChEBI" id="CHEBI:18420"/>
    </ligand>
</feature>
<gene>
    <name evidence="18 20" type="primary">glmU</name>
    <name evidence="20" type="ordered locus">SJA_C1-24250</name>
</gene>
<feature type="binding site" evidence="18">
    <location>
        <position position="386"/>
    </location>
    <ligand>
        <name>UDP-N-acetyl-alpha-D-glucosamine</name>
        <dbReference type="ChEBI" id="CHEBI:57705"/>
    </ligand>
</feature>
<dbReference type="GO" id="GO:0019134">
    <property type="term" value="F:glucosamine-1-phosphate N-acetyltransferase activity"/>
    <property type="evidence" value="ECO:0007669"/>
    <property type="project" value="UniProtKB-UniRule"/>
</dbReference>
<dbReference type="EC" id="2.7.7.23" evidence="18"/>
<feature type="binding site" evidence="18">
    <location>
        <position position="264"/>
    </location>
    <ligand>
        <name>UDP-N-acetyl-alpha-D-glucosamine</name>
        <dbReference type="ChEBI" id="CHEBI:57705"/>
    </ligand>
</feature>
<comment type="catalytic activity">
    <reaction evidence="16 18">
        <text>N-acetyl-alpha-D-glucosamine 1-phosphate + UTP + H(+) = UDP-N-acetyl-alpha-D-glucosamine + diphosphate</text>
        <dbReference type="Rhea" id="RHEA:13509"/>
        <dbReference type="ChEBI" id="CHEBI:15378"/>
        <dbReference type="ChEBI" id="CHEBI:33019"/>
        <dbReference type="ChEBI" id="CHEBI:46398"/>
        <dbReference type="ChEBI" id="CHEBI:57705"/>
        <dbReference type="ChEBI" id="CHEBI:57776"/>
        <dbReference type="EC" id="2.7.7.23"/>
    </reaction>
</comment>
<dbReference type="SUPFAM" id="SSF53448">
    <property type="entry name" value="Nucleotide-diphospho-sugar transferases"/>
    <property type="match status" value="1"/>
</dbReference>
<dbReference type="HAMAP" id="MF_01631">
    <property type="entry name" value="GlmU"/>
    <property type="match status" value="1"/>
</dbReference>
<protein>
    <recommendedName>
        <fullName evidence="18">Bifunctional protein GlmU</fullName>
    </recommendedName>
    <domain>
        <recommendedName>
            <fullName evidence="18">UDP-N-acetylglucosamine pyrophosphorylase</fullName>
            <ecNumber evidence="18">2.7.7.23</ecNumber>
        </recommendedName>
        <alternativeName>
            <fullName evidence="18">N-acetylglucosamine-1-phosphate uridyltransferase</fullName>
        </alternativeName>
    </domain>
    <domain>
        <recommendedName>
            <fullName evidence="18">Glucosamine-1-phosphate N-acetyltransferase</fullName>
            <ecNumber evidence="18">2.3.1.157</ecNumber>
        </recommendedName>
    </domain>
</protein>
<dbReference type="Proteomes" id="UP000007753">
    <property type="component" value="Chromosome 1"/>
</dbReference>
<dbReference type="CDD" id="cd03353">
    <property type="entry name" value="LbH_GlmU_C"/>
    <property type="match status" value="1"/>
</dbReference>
<dbReference type="AlphaFoldDB" id="D4Z3S7"/>
<dbReference type="InterPro" id="IPR029044">
    <property type="entry name" value="Nucleotide-diphossugar_trans"/>
</dbReference>
<comment type="similarity">
    <text evidence="2 18">In the C-terminal section; belongs to the transferase hexapeptide repeat family.</text>
</comment>
<keyword evidence="12 18" id="KW-0511">Multifunctional enzyme</keyword>
<feature type="binding site" evidence="18">
    <location>
        <position position="425"/>
    </location>
    <ligand>
        <name>acetyl-CoA</name>
        <dbReference type="ChEBI" id="CHEBI:57288"/>
    </ligand>
</feature>
<organism evidence="20 21">
    <name type="scientific">Sphingobium indicum (strain DSM 16413 / CCM 7287 / MTCC 6362 / UT26 / NBRC 101211 / UT26S)</name>
    <name type="common">Sphingobium japonicum</name>
    <dbReference type="NCBI Taxonomy" id="452662"/>
    <lineage>
        <taxon>Bacteria</taxon>
        <taxon>Pseudomonadati</taxon>
        <taxon>Pseudomonadota</taxon>
        <taxon>Alphaproteobacteria</taxon>
        <taxon>Sphingomonadales</taxon>
        <taxon>Sphingomonadaceae</taxon>
        <taxon>Sphingobium</taxon>
    </lineage>
</organism>
<dbReference type="NCBIfam" id="NF010933">
    <property type="entry name" value="PRK14353.1"/>
    <property type="match status" value="1"/>
</dbReference>
<comment type="pathway">
    <text evidence="18">Nucleotide-sugar biosynthesis; UDP-N-acetyl-alpha-D-glucosamine biosynthesis; UDP-N-acetyl-alpha-D-glucosamine from N-acetyl-alpha-D-glucosamine 1-phosphate: step 1/1.</text>
</comment>
<dbReference type="PANTHER" id="PTHR43584:SF3">
    <property type="entry name" value="BIFUNCTIONAL PROTEIN GLMU"/>
    <property type="match status" value="1"/>
</dbReference>
<evidence type="ECO:0000256" key="18">
    <source>
        <dbReference type="HAMAP-Rule" id="MF_01631"/>
    </source>
</evidence>
<evidence type="ECO:0000256" key="9">
    <source>
        <dbReference type="ARBA" id="ARBA00022842"/>
    </source>
</evidence>
<dbReference type="GO" id="GO:0000902">
    <property type="term" value="P:cell morphogenesis"/>
    <property type="evidence" value="ECO:0007669"/>
    <property type="project" value="UniProtKB-UniRule"/>
</dbReference>
<comment type="function">
    <text evidence="17 18">Catalyzes the last two sequential reactions in the de novo biosynthetic pathway for UDP-N-acetylglucosamine (UDP-GlcNAc). The C-terminal domain catalyzes the transfer of acetyl group from acetyl coenzyme A to glucosamine-1-phosphate (GlcN-1-P) to produce N-acetylglucosamine-1-phosphate (GlcNAc-1-P), which is converted into UDP-GlcNAc by the transfer of uridine 5-monophosphate (from uridine 5-triphosphate), a reaction catalyzed by the N-terminal domain.</text>
</comment>
<dbReference type="InterPro" id="IPR025877">
    <property type="entry name" value="MobA-like_NTP_Trfase"/>
</dbReference>
<feature type="region of interest" description="Linker" evidence="18">
    <location>
        <begin position="267"/>
        <end position="287"/>
    </location>
</feature>
<dbReference type="EMBL" id="AP010803">
    <property type="protein sequence ID" value="BAI97259.1"/>
    <property type="molecule type" value="Genomic_DNA"/>
</dbReference>
<dbReference type="GO" id="GO:0009252">
    <property type="term" value="P:peptidoglycan biosynthetic process"/>
    <property type="evidence" value="ECO:0007669"/>
    <property type="project" value="UniProtKB-UniRule"/>
</dbReference>
<evidence type="ECO:0000256" key="2">
    <source>
        <dbReference type="ARBA" id="ARBA00007707"/>
    </source>
</evidence>
<feature type="domain" description="MobA-like NTP transferase" evidence="19">
    <location>
        <begin position="44"/>
        <end position="168"/>
    </location>
</feature>
<evidence type="ECO:0000313" key="20">
    <source>
        <dbReference type="EMBL" id="BAI97259.1"/>
    </source>
</evidence>
<feature type="binding site" evidence="18">
    <location>
        <begin position="406"/>
        <end position="407"/>
    </location>
    <ligand>
        <name>acetyl-CoA</name>
        <dbReference type="ChEBI" id="CHEBI:57288"/>
    </ligand>
</feature>
<feature type="binding site" evidence="18">
    <location>
        <position position="400"/>
    </location>
    <ligand>
        <name>acetyl-CoA</name>
        <dbReference type="ChEBI" id="CHEBI:57288"/>
    </ligand>
</feature>
<sequence>MPGSCRLGSGKGKSNMAESAQILGPFVKDAPVTSSRSPARPLAVIILAAGQGTRMKSARHKVLHPIAGRPMLLHLLASVAELQPERQVVVVGAGREQVERAVEGSGAVIAVQEQQLGTGHAVAQAHDALAGFAGDILILYGDVPLVRAETLRSMLDRLNWGDEPRAVVLGFRPEDAAAYGRIIARDQGVIEKMVEYKDANAEERAVTLCNSGLMAVRSTDLFVLLDQIGNDNAAGEYYLPDIVMLPGAQSAVIEAEAWEVAGVNSRAELAGVEAVWQDRRRAEAMRDGATLIAPETVFFAHDTLLGRDVTIEPNVVFGPGVSVADDATIHAFSHLEGATVGKGADIGPYARLRPGAKIGAKAKVGNFVEVKKAELGEGAKANHLSYIGDASVGAGANIGAGTITCNYDGFFKYRTEIGAGAFIGSNSALVAPVKIGDGAIVAAGSVVTQAVEADALCLVRPKQEAKPGWAARFRARMQARKAAK</sequence>
<dbReference type="NCBIfam" id="TIGR01173">
    <property type="entry name" value="glmU"/>
    <property type="match status" value="1"/>
</dbReference>
<dbReference type="eggNOG" id="COG1207">
    <property type="taxonomic scope" value="Bacteria"/>
</dbReference>
<keyword evidence="11 18" id="KW-0573">Peptidoglycan synthesis</keyword>
<dbReference type="KEGG" id="sjp:SJA_C1-24250"/>
<comment type="catalytic activity">
    <reaction evidence="15 18">
        <text>alpha-D-glucosamine 1-phosphate + acetyl-CoA = N-acetyl-alpha-D-glucosamine 1-phosphate + CoA + H(+)</text>
        <dbReference type="Rhea" id="RHEA:13725"/>
        <dbReference type="ChEBI" id="CHEBI:15378"/>
        <dbReference type="ChEBI" id="CHEBI:57287"/>
        <dbReference type="ChEBI" id="CHEBI:57288"/>
        <dbReference type="ChEBI" id="CHEBI:57776"/>
        <dbReference type="ChEBI" id="CHEBI:58516"/>
        <dbReference type="EC" id="2.3.1.157"/>
    </reaction>
</comment>
<dbReference type="SUPFAM" id="SSF51161">
    <property type="entry name" value="Trimeric LpxA-like enzymes"/>
    <property type="match status" value="1"/>
</dbReference>
<dbReference type="PANTHER" id="PTHR43584">
    <property type="entry name" value="NUCLEOTIDYL TRANSFERASE"/>
    <property type="match status" value="1"/>
</dbReference>
<keyword evidence="7 18" id="KW-0479">Metal-binding</keyword>
<dbReference type="Gene3D" id="2.160.10.10">
    <property type="entry name" value="Hexapeptide repeat proteins"/>
    <property type="match status" value="1"/>
</dbReference>
<feature type="binding site" evidence="18">
    <location>
        <position position="460"/>
    </location>
    <ligand>
        <name>acetyl-CoA</name>
        <dbReference type="ChEBI" id="CHEBI:57288"/>
    </ligand>
</feature>
<evidence type="ECO:0000259" key="19">
    <source>
        <dbReference type="Pfam" id="PF12804"/>
    </source>
</evidence>
<dbReference type="InterPro" id="IPR038009">
    <property type="entry name" value="GlmU_C_LbH"/>
</dbReference>
<evidence type="ECO:0000256" key="4">
    <source>
        <dbReference type="ARBA" id="ARBA00022490"/>
    </source>
</evidence>
<keyword evidence="4 18" id="KW-0963">Cytoplasm</keyword>
<dbReference type="GO" id="GO:0005737">
    <property type="term" value="C:cytoplasm"/>
    <property type="evidence" value="ECO:0007669"/>
    <property type="project" value="UniProtKB-SubCell"/>
</dbReference>
<evidence type="ECO:0000256" key="5">
    <source>
        <dbReference type="ARBA" id="ARBA00022679"/>
    </source>
</evidence>
<feature type="active site" description="Proton acceptor" evidence="18">
    <location>
        <position position="383"/>
    </location>
</feature>
<dbReference type="Gene3D" id="3.90.550.10">
    <property type="entry name" value="Spore Coat Polysaccharide Biosynthesis Protein SpsA, Chain A"/>
    <property type="match status" value="1"/>
</dbReference>
<feature type="binding site" evidence="18">
    <location>
        <position position="443"/>
    </location>
    <ligand>
        <name>acetyl-CoA</name>
        <dbReference type="ChEBI" id="CHEBI:57288"/>
    </ligand>
</feature>
<evidence type="ECO:0000256" key="8">
    <source>
        <dbReference type="ARBA" id="ARBA00022737"/>
    </source>
</evidence>
<comment type="cofactor">
    <cofactor evidence="18">
        <name>Mg(2+)</name>
        <dbReference type="ChEBI" id="CHEBI:18420"/>
    </cofactor>
    <text evidence="18">Binds 1 Mg(2+) ion per subunit.</text>
</comment>
<feature type="binding site" evidence="18">
    <location>
        <position position="180"/>
    </location>
    <ligand>
        <name>UDP-N-acetyl-alpha-D-glucosamine</name>
        <dbReference type="ChEBI" id="CHEBI:57705"/>
    </ligand>
</feature>
<dbReference type="GO" id="GO:0009245">
    <property type="term" value="P:lipid A biosynthetic process"/>
    <property type="evidence" value="ECO:0007669"/>
    <property type="project" value="UniProtKB-UniRule"/>
</dbReference>
<dbReference type="InterPro" id="IPR050065">
    <property type="entry name" value="GlmU-like"/>
</dbReference>
<reference evidence="20 21" key="1">
    <citation type="journal article" date="2010" name="J. Bacteriol.">
        <title>Complete genome sequence of the representative gamma-hexachlorocyclohexane-degrading bacterium Sphingobium japonicum UT26.</title>
        <authorList>
            <person name="Nagata Y."/>
            <person name="Ohtsubo Y."/>
            <person name="Endo R."/>
            <person name="Ichikawa N."/>
            <person name="Ankai A."/>
            <person name="Oguchi A."/>
            <person name="Fukui S."/>
            <person name="Fujita N."/>
            <person name="Tsuda M."/>
        </authorList>
    </citation>
    <scope>NUCLEOTIDE SEQUENCE [LARGE SCALE GENOMIC DNA]</scope>
    <source>
        <strain evidence="21">DSM 16413 / CCM 7287 / MTCC 6362 / UT26 / NBRC 101211 / UT26S</strain>
    </source>
</reference>
<keyword evidence="14 18" id="KW-0961">Cell wall biogenesis/degradation</keyword>
<feature type="binding site" evidence="18">
    <location>
        <begin position="47"/>
        <end position="50"/>
    </location>
    <ligand>
        <name>UDP-N-acetyl-alpha-D-glucosamine</name>
        <dbReference type="ChEBI" id="CHEBI:57705"/>
    </ligand>
</feature>
<evidence type="ECO:0000256" key="11">
    <source>
        <dbReference type="ARBA" id="ARBA00022984"/>
    </source>
</evidence>
<dbReference type="GO" id="GO:0071555">
    <property type="term" value="P:cell wall organization"/>
    <property type="evidence" value="ECO:0007669"/>
    <property type="project" value="UniProtKB-KW"/>
</dbReference>
<evidence type="ECO:0000256" key="1">
    <source>
        <dbReference type="ARBA" id="ARBA00004496"/>
    </source>
</evidence>